<name>A0A4Z0P4J6_9BACT</name>
<dbReference type="OrthoDB" id="793934at2"/>
<evidence type="ECO:0000313" key="2">
    <source>
        <dbReference type="Proteomes" id="UP000298337"/>
    </source>
</evidence>
<keyword evidence="2" id="KW-1185">Reference proteome</keyword>
<evidence type="ECO:0000313" key="1">
    <source>
        <dbReference type="EMBL" id="TGE06340.1"/>
    </source>
</evidence>
<reference evidence="1 2" key="1">
    <citation type="submission" date="2019-04" db="EMBL/GenBank/DDBJ databases">
        <authorList>
            <person name="Feng G."/>
            <person name="Zhang J."/>
            <person name="Zhu H."/>
        </authorList>
    </citation>
    <scope>NUCLEOTIDE SEQUENCE [LARGE SCALE GENOMIC DNA]</scope>
    <source>
        <strain evidence="1 2">92R-1</strain>
    </source>
</reference>
<gene>
    <name evidence="1" type="ORF">EU556_15945</name>
</gene>
<dbReference type="AlphaFoldDB" id="A0A4Z0P4J6"/>
<dbReference type="Proteomes" id="UP000298337">
    <property type="component" value="Unassembled WGS sequence"/>
</dbReference>
<proteinExistence type="predicted"/>
<accession>A0A4Z0P4J6</accession>
<dbReference type="EMBL" id="SRLA01000003">
    <property type="protein sequence ID" value="TGE06340.1"/>
    <property type="molecule type" value="Genomic_DNA"/>
</dbReference>
<protein>
    <submittedName>
        <fullName evidence="1">Uncharacterized protein</fullName>
    </submittedName>
</protein>
<sequence length="167" mass="19440">MPDRIITLCYRKIIDASSTKPWDQLVFEDTYSEFRLQGQLFNPHQQYHTFGQLLQFAPGAEQLHFLVSAAVRGYLQQLNGVVPDILDNLGRHFLRFTKFQFELINSDLTDKRRHQVAVNFYSEPLVWHDTVGLYLLVSEQQQTTTEVLTSMFQLQPFLTIYSLQPAA</sequence>
<comment type="caution">
    <text evidence="1">The sequence shown here is derived from an EMBL/GenBank/DDBJ whole genome shotgun (WGS) entry which is preliminary data.</text>
</comment>
<organism evidence="1 2">
    <name type="scientific">Hymenobacter fodinae</name>
    <dbReference type="NCBI Taxonomy" id="2510796"/>
    <lineage>
        <taxon>Bacteria</taxon>
        <taxon>Pseudomonadati</taxon>
        <taxon>Bacteroidota</taxon>
        <taxon>Cytophagia</taxon>
        <taxon>Cytophagales</taxon>
        <taxon>Hymenobacteraceae</taxon>
        <taxon>Hymenobacter</taxon>
    </lineage>
</organism>
<dbReference type="RefSeq" id="WP_135435132.1">
    <property type="nucleotide sequence ID" value="NZ_SRLA01000003.1"/>
</dbReference>